<dbReference type="InterPro" id="IPR014457">
    <property type="entry name" value="UCP010260"/>
</dbReference>
<accession>A0A542ZLR7</accession>
<reference evidence="2 3" key="1">
    <citation type="submission" date="2019-06" db="EMBL/GenBank/DDBJ databases">
        <title>Sequencing the genomes of 1000 actinobacteria strains.</title>
        <authorList>
            <person name="Klenk H.-P."/>
        </authorList>
    </citation>
    <scope>NUCLEOTIDE SEQUENCE [LARGE SCALE GENOMIC DNA]</scope>
    <source>
        <strain evidence="2 3">DSM 18082</strain>
    </source>
</reference>
<dbReference type="Proteomes" id="UP000319514">
    <property type="component" value="Unassembled WGS sequence"/>
</dbReference>
<evidence type="ECO:0000313" key="2">
    <source>
        <dbReference type="EMBL" id="TQL61130.1"/>
    </source>
</evidence>
<evidence type="ECO:0000259" key="1">
    <source>
        <dbReference type="Pfam" id="PF09348"/>
    </source>
</evidence>
<protein>
    <submittedName>
        <fullName evidence="2">Uncharacterized protein (UPF0548 family)</fullName>
    </submittedName>
</protein>
<dbReference type="InterPro" id="IPR018960">
    <property type="entry name" value="DUF1990"/>
</dbReference>
<keyword evidence="3" id="KW-1185">Reference proteome</keyword>
<proteinExistence type="predicted"/>
<sequence>MELSQLAGAPFTYPGVGGTADGSAPAGFHRARVTSLIGTSPGAFDRAVEALMTWRMHADFGLPLQATAGRAGEGVETLGRLGIGPLGLDIPCRVVWALEGPGRAGFAYGTLPGHPEAGEEAFLLEDVDGTVRFTISAFSRGARWYSRAVPPLTRGLQRVALRRYAATLRRLAEG</sequence>
<dbReference type="PANTHER" id="PTHR34202">
    <property type="entry name" value="UPF0548 PROTEIN"/>
    <property type="match status" value="1"/>
</dbReference>
<evidence type="ECO:0000313" key="3">
    <source>
        <dbReference type="Proteomes" id="UP000319514"/>
    </source>
</evidence>
<dbReference type="EMBL" id="VFOQ01000001">
    <property type="protein sequence ID" value="TQL61130.1"/>
    <property type="molecule type" value="Genomic_DNA"/>
</dbReference>
<dbReference type="RefSeq" id="WP_141788955.1">
    <property type="nucleotide sequence ID" value="NZ_BAAAKX010000001.1"/>
</dbReference>
<comment type="caution">
    <text evidence="2">The sequence shown here is derived from an EMBL/GenBank/DDBJ whole genome shotgun (WGS) entry which is preliminary data.</text>
</comment>
<name>A0A542ZLR7_9MICO</name>
<organism evidence="2 3">
    <name type="scientific">Oryzihumus leptocrescens</name>
    <dbReference type="NCBI Taxonomy" id="297536"/>
    <lineage>
        <taxon>Bacteria</taxon>
        <taxon>Bacillati</taxon>
        <taxon>Actinomycetota</taxon>
        <taxon>Actinomycetes</taxon>
        <taxon>Micrococcales</taxon>
        <taxon>Intrasporangiaceae</taxon>
        <taxon>Oryzihumus</taxon>
    </lineage>
</organism>
<feature type="domain" description="DUF1990" evidence="1">
    <location>
        <begin position="12"/>
        <end position="166"/>
    </location>
</feature>
<dbReference type="OrthoDB" id="120660at2"/>
<dbReference type="Pfam" id="PF09348">
    <property type="entry name" value="DUF1990"/>
    <property type="match status" value="1"/>
</dbReference>
<dbReference type="PANTHER" id="PTHR34202:SF1">
    <property type="entry name" value="UPF0548 PROTEIN"/>
    <property type="match status" value="1"/>
</dbReference>
<dbReference type="AlphaFoldDB" id="A0A542ZLR7"/>
<dbReference type="PIRSF" id="PIRSF010260">
    <property type="entry name" value="UCP010260"/>
    <property type="match status" value="1"/>
</dbReference>
<gene>
    <name evidence="2" type="ORF">FB474_2535</name>
</gene>